<evidence type="ECO:0000313" key="3">
    <source>
        <dbReference type="RefSeq" id="XP_030983431.1"/>
    </source>
</evidence>
<dbReference type="GeneID" id="41958880"/>
<dbReference type="Proteomes" id="UP000515153">
    <property type="component" value="Unplaced"/>
</dbReference>
<sequence>MPSVTQQEPMVCTSKKRRREEDDSAEPEENRHAYNSAVQYKITTTTSLPRQHHYHAADRAILMTSSGQLLHQDEHTHNALFARKTLVPLQTATKRLRMDGEPADGDHNLSRDQHRRIIAAAQVRQPKVAHISSISFHEALQQTSHSSRPYPPARTTSAPAPATSTLAPCHICQRRPTKKSDLDSFADCEGCGMRTCYVCIRECLGWDREEHDHVDPSSMPMEDVDERGAANCMGGNEDNGSSRTWPRPGTWGHRQMVCSRCCVEEGVDGDVICLGCLQR</sequence>
<protein>
    <submittedName>
        <fullName evidence="3">Uncharacterized protein</fullName>
    </submittedName>
</protein>
<organism evidence="2 3">
    <name type="scientific">Pyricularia grisea</name>
    <name type="common">Crabgrass-specific blast fungus</name>
    <name type="synonym">Magnaporthe grisea</name>
    <dbReference type="NCBI Taxonomy" id="148305"/>
    <lineage>
        <taxon>Eukaryota</taxon>
        <taxon>Fungi</taxon>
        <taxon>Dikarya</taxon>
        <taxon>Ascomycota</taxon>
        <taxon>Pezizomycotina</taxon>
        <taxon>Sordariomycetes</taxon>
        <taxon>Sordariomycetidae</taxon>
        <taxon>Magnaporthales</taxon>
        <taxon>Pyriculariaceae</taxon>
        <taxon>Pyricularia</taxon>
    </lineage>
</organism>
<evidence type="ECO:0000313" key="2">
    <source>
        <dbReference type="Proteomes" id="UP000515153"/>
    </source>
</evidence>
<dbReference type="RefSeq" id="XP_030983431.1">
    <property type="nucleotide sequence ID" value="XM_031123971.1"/>
</dbReference>
<evidence type="ECO:0000256" key="1">
    <source>
        <dbReference type="SAM" id="MobiDB-lite"/>
    </source>
</evidence>
<name>A0A6P8B875_PYRGI</name>
<gene>
    <name evidence="3" type="ORF">PgNI_03919</name>
</gene>
<accession>A0A6P8B875</accession>
<dbReference type="KEGG" id="pgri:PgNI_03919"/>
<keyword evidence="2" id="KW-1185">Reference proteome</keyword>
<feature type="region of interest" description="Disordered" evidence="1">
    <location>
        <begin position="1"/>
        <end position="33"/>
    </location>
</feature>
<reference evidence="3" key="1">
    <citation type="journal article" date="2019" name="Mol. Biol. Evol.">
        <title>Blast fungal genomes show frequent chromosomal changes, gene gains and losses, and effector gene turnover.</title>
        <authorList>
            <person name="Gomez Luciano L.B."/>
            <person name="Jason Tsai I."/>
            <person name="Chuma I."/>
            <person name="Tosa Y."/>
            <person name="Chen Y.H."/>
            <person name="Li J.Y."/>
            <person name="Li M.Y."/>
            <person name="Jade Lu M.Y."/>
            <person name="Nakayashiki H."/>
            <person name="Li W.H."/>
        </authorList>
    </citation>
    <scope>NUCLEOTIDE SEQUENCE</scope>
    <source>
        <strain evidence="3">NI907</strain>
    </source>
</reference>
<dbReference type="AlphaFoldDB" id="A0A6P8B875"/>
<proteinExistence type="predicted"/>
<reference evidence="3" key="3">
    <citation type="submission" date="2025-08" db="UniProtKB">
        <authorList>
            <consortium name="RefSeq"/>
        </authorList>
    </citation>
    <scope>IDENTIFICATION</scope>
    <source>
        <strain evidence="3">NI907</strain>
    </source>
</reference>
<reference evidence="3" key="2">
    <citation type="submission" date="2019-10" db="EMBL/GenBank/DDBJ databases">
        <authorList>
            <consortium name="NCBI Genome Project"/>
        </authorList>
    </citation>
    <scope>NUCLEOTIDE SEQUENCE</scope>
    <source>
        <strain evidence="3">NI907</strain>
    </source>
</reference>